<organism evidence="2 3">
    <name type="scientific">Thalictrum thalictroides</name>
    <name type="common">Rue-anemone</name>
    <name type="synonym">Anemone thalictroides</name>
    <dbReference type="NCBI Taxonomy" id="46969"/>
    <lineage>
        <taxon>Eukaryota</taxon>
        <taxon>Viridiplantae</taxon>
        <taxon>Streptophyta</taxon>
        <taxon>Embryophyta</taxon>
        <taxon>Tracheophyta</taxon>
        <taxon>Spermatophyta</taxon>
        <taxon>Magnoliopsida</taxon>
        <taxon>Ranunculales</taxon>
        <taxon>Ranunculaceae</taxon>
        <taxon>Thalictroideae</taxon>
        <taxon>Thalictrum</taxon>
    </lineage>
</organism>
<sequence length="172" mass="19225">MSESATDSQNPSDRDDVVEESDASAYGEVTVSNNDDEIEVSSVNADDVDGGSAAARQEKKKAVEKVDPINIKKFASLSWSDKRRLLPELAKWFQEPKVKKIKKSDMAPPKKNATDSVKANASSKNEVILKADVDRIDKRLIEDDDGDLTHNIYKMKVVRKNNYLILMEVVKQ</sequence>
<dbReference type="Proteomes" id="UP000554482">
    <property type="component" value="Unassembled WGS sequence"/>
</dbReference>
<evidence type="ECO:0000313" key="2">
    <source>
        <dbReference type="EMBL" id="KAF5186756.1"/>
    </source>
</evidence>
<feature type="region of interest" description="Disordered" evidence="1">
    <location>
        <begin position="1"/>
        <end position="61"/>
    </location>
</feature>
<evidence type="ECO:0000313" key="3">
    <source>
        <dbReference type="Proteomes" id="UP000554482"/>
    </source>
</evidence>
<feature type="compositionally biased region" description="Polar residues" evidence="1">
    <location>
        <begin position="1"/>
        <end position="11"/>
    </location>
</feature>
<proteinExistence type="predicted"/>
<dbReference type="AlphaFoldDB" id="A0A7J6VNS6"/>
<evidence type="ECO:0000256" key="1">
    <source>
        <dbReference type="SAM" id="MobiDB-lite"/>
    </source>
</evidence>
<reference evidence="2 3" key="1">
    <citation type="submission" date="2020-06" db="EMBL/GenBank/DDBJ databases">
        <title>Transcriptomic and genomic resources for Thalictrum thalictroides and T. hernandezii: Facilitating candidate gene discovery in an emerging model plant lineage.</title>
        <authorList>
            <person name="Arias T."/>
            <person name="Riano-Pachon D.M."/>
            <person name="Di Stilio V.S."/>
        </authorList>
    </citation>
    <scope>NUCLEOTIDE SEQUENCE [LARGE SCALE GENOMIC DNA]</scope>
    <source>
        <strain evidence="3">cv. WT478/WT964</strain>
        <tissue evidence="2">Leaves</tissue>
    </source>
</reference>
<comment type="caution">
    <text evidence="2">The sequence shown here is derived from an EMBL/GenBank/DDBJ whole genome shotgun (WGS) entry which is preliminary data.</text>
</comment>
<keyword evidence="3" id="KW-1185">Reference proteome</keyword>
<feature type="region of interest" description="Disordered" evidence="1">
    <location>
        <begin position="101"/>
        <end position="121"/>
    </location>
</feature>
<accession>A0A7J6VNS6</accession>
<dbReference type="EMBL" id="JABWDY010028878">
    <property type="protein sequence ID" value="KAF5186756.1"/>
    <property type="molecule type" value="Genomic_DNA"/>
</dbReference>
<protein>
    <submittedName>
        <fullName evidence="2">Uncharacterized protein</fullName>
    </submittedName>
</protein>
<gene>
    <name evidence="2" type="ORF">FRX31_023657</name>
</gene>
<name>A0A7J6VNS6_THATH</name>